<accession>A0ABN5DRT9</accession>
<evidence type="ECO:0000256" key="7">
    <source>
        <dbReference type="ARBA" id="ARBA00022723"/>
    </source>
</evidence>
<dbReference type="PANTHER" id="PTHR20941:SF1">
    <property type="entry name" value="FOLIC ACID SYNTHESIS PROTEIN FOL1"/>
    <property type="match status" value="1"/>
</dbReference>
<comment type="similarity">
    <text evidence="4 10">Belongs to the DHPS family.</text>
</comment>
<dbReference type="EMBL" id="CP023482">
    <property type="protein sequence ID" value="ATH96789.1"/>
    <property type="molecule type" value="Genomic_DNA"/>
</dbReference>
<evidence type="ECO:0000256" key="3">
    <source>
        <dbReference type="ARBA" id="ARBA00004763"/>
    </source>
</evidence>
<evidence type="ECO:0000256" key="4">
    <source>
        <dbReference type="ARBA" id="ARBA00009503"/>
    </source>
</evidence>
<comment type="pathway">
    <text evidence="3 10">Cofactor biosynthesis; tetrahydrofolate biosynthesis; 7,8-dihydrofolate from 2-amino-4-hydroxy-6-hydroxymethyl-7,8-dihydropteridine diphosphate and 4-aminobenzoate: step 1/2.</text>
</comment>
<evidence type="ECO:0000256" key="1">
    <source>
        <dbReference type="ARBA" id="ARBA00000012"/>
    </source>
</evidence>
<reference evidence="12 13" key="1">
    <citation type="journal article" date="2016" name="Int. J. Syst. Evol. Microbiol.">
        <title>Dermabacter jinjuensis sp. nov., a novel species of the genus Dermabacter isolated from a clinical specimen.</title>
        <authorList>
            <person name="Park Y.K."/>
            <person name="Lee K.M."/>
            <person name="Lee W.K."/>
            <person name="Cho M.J."/>
            <person name="Lee H.S."/>
            <person name="Cho Y.G."/>
            <person name="Lee Y.C."/>
            <person name="Lee W.K."/>
            <person name="Seong W.K."/>
            <person name="Hwang K.J."/>
        </authorList>
    </citation>
    <scope>NUCLEOTIDE SEQUENCE [LARGE SCALE GENOMIC DNA]</scope>
    <source>
        <strain evidence="12 13">32T</strain>
    </source>
</reference>
<dbReference type="CDD" id="cd00739">
    <property type="entry name" value="DHPS"/>
    <property type="match status" value="1"/>
</dbReference>
<comment type="cofactor">
    <cofactor evidence="2 10">
        <name>Mg(2+)</name>
        <dbReference type="ChEBI" id="CHEBI:18420"/>
    </cofactor>
</comment>
<evidence type="ECO:0000256" key="5">
    <source>
        <dbReference type="ARBA" id="ARBA00012458"/>
    </source>
</evidence>
<dbReference type="NCBIfam" id="TIGR01496">
    <property type="entry name" value="DHPS"/>
    <property type="match status" value="1"/>
</dbReference>
<sequence length="316" mass="33517">MSATRPVLDFSSAPAWRRVEGLPSSLTCERTLVMGVLNVTPDSFSDGGRHNEHEDAIAHAERLVSEGADIIDVGGESTRPGGSRVSEEEELRRTVRVVEALAQRGMCVSIDTMRASVARAAVDAGALIVNDVSAGLADPAMFSTVAGLTTHLGTAPVYIAMHWRGHSAEAMSRTGYEAIGTDVARELGEQIDKAVSAGIARDSIVADPGFGFSKTGEDNWDLYDQIGDVEALELPLLIGVSRKRFVSALDVDRDAGTAALSGLAQLRRSWAVRVHDVASSVANIRVMQRLIAGPEGRDMGLGSGFADRNYESGARA</sequence>
<dbReference type="SUPFAM" id="SSF51717">
    <property type="entry name" value="Dihydropteroate synthetase-like"/>
    <property type="match status" value="1"/>
</dbReference>
<comment type="catalytic activity">
    <reaction evidence="1">
        <text>(7,8-dihydropterin-6-yl)methyl diphosphate + 4-aminobenzoate = 7,8-dihydropteroate + diphosphate</text>
        <dbReference type="Rhea" id="RHEA:19949"/>
        <dbReference type="ChEBI" id="CHEBI:17836"/>
        <dbReference type="ChEBI" id="CHEBI:17839"/>
        <dbReference type="ChEBI" id="CHEBI:33019"/>
        <dbReference type="ChEBI" id="CHEBI:72950"/>
        <dbReference type="EC" id="2.5.1.15"/>
    </reaction>
</comment>
<evidence type="ECO:0000256" key="6">
    <source>
        <dbReference type="ARBA" id="ARBA00022679"/>
    </source>
</evidence>
<dbReference type="Proteomes" id="UP000815698">
    <property type="component" value="Chromosome"/>
</dbReference>
<dbReference type="Gene3D" id="3.20.20.20">
    <property type="entry name" value="Dihydropteroate synthase-like"/>
    <property type="match status" value="1"/>
</dbReference>
<evidence type="ECO:0000259" key="11">
    <source>
        <dbReference type="PROSITE" id="PS50972"/>
    </source>
</evidence>
<comment type="function">
    <text evidence="10">Catalyzes the condensation of para-aminobenzoate (pABA) with 6-hydroxymethyl-7,8-dihydropterin diphosphate (DHPt-PP) to form 7,8-dihydropteroate (H2Pte), the immediate precursor of folate derivatives.</text>
</comment>
<evidence type="ECO:0000256" key="8">
    <source>
        <dbReference type="ARBA" id="ARBA00022842"/>
    </source>
</evidence>
<dbReference type="PANTHER" id="PTHR20941">
    <property type="entry name" value="FOLATE SYNTHESIS PROTEINS"/>
    <property type="match status" value="1"/>
</dbReference>
<feature type="domain" description="Pterin-binding" evidence="11">
    <location>
        <begin position="31"/>
        <end position="285"/>
    </location>
</feature>
<keyword evidence="9 10" id="KW-0289">Folate biosynthesis</keyword>
<dbReference type="InterPro" id="IPR045031">
    <property type="entry name" value="DHP_synth-like"/>
</dbReference>
<dbReference type="RefSeq" id="WP_096883055.1">
    <property type="nucleotide sequence ID" value="NZ_CP023482.1"/>
</dbReference>
<dbReference type="InterPro" id="IPR011005">
    <property type="entry name" value="Dihydropteroate_synth-like_sf"/>
</dbReference>
<protein>
    <recommendedName>
        <fullName evidence="5 10">Dihydropteroate synthase</fullName>
        <shortName evidence="10">DHPS</shortName>
        <ecNumber evidence="5 10">2.5.1.15</ecNumber>
    </recommendedName>
    <alternativeName>
        <fullName evidence="10">Dihydropteroate pyrophosphorylase</fullName>
    </alternativeName>
</protein>
<evidence type="ECO:0000256" key="2">
    <source>
        <dbReference type="ARBA" id="ARBA00001946"/>
    </source>
</evidence>
<dbReference type="Pfam" id="PF00809">
    <property type="entry name" value="Pterin_bind"/>
    <property type="match status" value="1"/>
</dbReference>
<evidence type="ECO:0000313" key="13">
    <source>
        <dbReference type="Proteomes" id="UP000815698"/>
    </source>
</evidence>
<keyword evidence="13" id="KW-1185">Reference proteome</keyword>
<dbReference type="PROSITE" id="PS50972">
    <property type="entry name" value="PTERIN_BINDING"/>
    <property type="match status" value="1"/>
</dbReference>
<dbReference type="PROSITE" id="PS00793">
    <property type="entry name" value="DHPS_2"/>
    <property type="match status" value="1"/>
</dbReference>
<dbReference type="EC" id="2.5.1.15" evidence="5 10"/>
<dbReference type="InterPro" id="IPR000489">
    <property type="entry name" value="Pterin-binding_dom"/>
</dbReference>
<gene>
    <name evidence="12" type="primary">folP</name>
    <name evidence="12" type="ORF">COP05_06610</name>
</gene>
<evidence type="ECO:0000313" key="12">
    <source>
        <dbReference type="EMBL" id="ATH96789.1"/>
    </source>
</evidence>
<dbReference type="InterPro" id="IPR006390">
    <property type="entry name" value="DHP_synth_dom"/>
</dbReference>
<organism evidence="12 13">
    <name type="scientific">Dermabacter jinjuensis</name>
    <dbReference type="NCBI Taxonomy" id="1667168"/>
    <lineage>
        <taxon>Bacteria</taxon>
        <taxon>Bacillati</taxon>
        <taxon>Actinomycetota</taxon>
        <taxon>Actinomycetes</taxon>
        <taxon>Micrococcales</taxon>
        <taxon>Dermabacteraceae</taxon>
        <taxon>Dermabacter</taxon>
    </lineage>
</organism>
<keyword evidence="8 10" id="KW-0460">Magnesium</keyword>
<evidence type="ECO:0000256" key="10">
    <source>
        <dbReference type="RuleBase" id="RU361205"/>
    </source>
</evidence>
<keyword evidence="6 10" id="KW-0808">Transferase</keyword>
<keyword evidence="7 10" id="KW-0479">Metal-binding</keyword>
<name>A0ABN5DRT9_9MICO</name>
<proteinExistence type="inferred from homology"/>
<dbReference type="PROSITE" id="PS00792">
    <property type="entry name" value="DHPS_1"/>
    <property type="match status" value="1"/>
</dbReference>
<evidence type="ECO:0000256" key="9">
    <source>
        <dbReference type="ARBA" id="ARBA00022909"/>
    </source>
</evidence>